<dbReference type="OMA" id="NAWEWAR"/>
<reference evidence="2" key="3">
    <citation type="submission" date="2015-04" db="UniProtKB">
        <authorList>
            <consortium name="EnsemblPlants"/>
        </authorList>
    </citation>
    <scope>IDENTIFICATION</scope>
    <source>
        <strain evidence="2">cv. Jemalong A17</strain>
    </source>
</reference>
<evidence type="ECO:0000313" key="2">
    <source>
        <dbReference type="EnsemblPlants" id="KEH18891"/>
    </source>
</evidence>
<organism evidence="1 3">
    <name type="scientific">Medicago truncatula</name>
    <name type="common">Barrel medic</name>
    <name type="synonym">Medicago tribuloides</name>
    <dbReference type="NCBI Taxonomy" id="3880"/>
    <lineage>
        <taxon>Eukaryota</taxon>
        <taxon>Viridiplantae</taxon>
        <taxon>Streptophyta</taxon>
        <taxon>Embryophyta</taxon>
        <taxon>Tracheophyta</taxon>
        <taxon>Spermatophyta</taxon>
        <taxon>Magnoliopsida</taxon>
        <taxon>eudicotyledons</taxon>
        <taxon>Gunneridae</taxon>
        <taxon>Pentapetalae</taxon>
        <taxon>rosids</taxon>
        <taxon>fabids</taxon>
        <taxon>Fabales</taxon>
        <taxon>Fabaceae</taxon>
        <taxon>Papilionoideae</taxon>
        <taxon>50 kb inversion clade</taxon>
        <taxon>NPAAA clade</taxon>
        <taxon>Hologalegina</taxon>
        <taxon>IRL clade</taxon>
        <taxon>Trifolieae</taxon>
        <taxon>Medicago</taxon>
    </lineage>
</organism>
<name>A0A072TNZ9_MEDTR</name>
<evidence type="ECO:0008006" key="4">
    <source>
        <dbReference type="Google" id="ProtNLM"/>
    </source>
</evidence>
<dbReference type="HOGENOM" id="CLU_1477286_0_0_1"/>
<keyword evidence="3" id="KW-1185">Reference proteome</keyword>
<dbReference type="PaxDb" id="3880-AES75210"/>
<gene>
    <name evidence="1" type="ordered locus">MTR_8g031330</name>
</gene>
<dbReference type="Proteomes" id="UP000002051">
    <property type="component" value="Chromosome 8"/>
</dbReference>
<reference evidence="1 3" key="2">
    <citation type="journal article" date="2014" name="BMC Genomics">
        <title>An improved genome release (version Mt4.0) for the model legume Medicago truncatula.</title>
        <authorList>
            <person name="Tang H."/>
            <person name="Krishnakumar V."/>
            <person name="Bidwell S."/>
            <person name="Rosen B."/>
            <person name="Chan A."/>
            <person name="Zhou S."/>
            <person name="Gentzbittel L."/>
            <person name="Childs K.L."/>
            <person name="Yandell M."/>
            <person name="Gundlach H."/>
            <person name="Mayer K.F."/>
            <person name="Schwartz D.C."/>
            <person name="Town C.D."/>
        </authorList>
    </citation>
    <scope>GENOME REANNOTATION</scope>
    <source>
        <strain evidence="1">A17</strain>
        <strain evidence="2 3">cv. Jemalong A17</strain>
    </source>
</reference>
<proteinExistence type="predicted"/>
<dbReference type="AlphaFoldDB" id="A0A072TNZ9"/>
<evidence type="ECO:0000313" key="1">
    <source>
        <dbReference type="EMBL" id="KEH18891.1"/>
    </source>
</evidence>
<dbReference type="EMBL" id="CM001224">
    <property type="protein sequence ID" value="KEH18891.1"/>
    <property type="molecule type" value="Genomic_DNA"/>
</dbReference>
<sequence>MWHLGRDCLPIGQRLNCKGVECTSNCVICQSYTKYNWHLFLVCADSITCWRKVNIWSLLEELMDGAESFGDVFTRMWQRLLVEQLMSFSMTSWSIWKKRNLKLWKNKIESLDQILQRAQVVLNAWEWARRVQQSHTMTQQQTHATVWQPPRAGLLKCNVDATIFTVDRIISMGAGLTPKFYQP</sequence>
<evidence type="ECO:0000313" key="3">
    <source>
        <dbReference type="Proteomes" id="UP000002051"/>
    </source>
</evidence>
<protein>
    <recommendedName>
        <fullName evidence="4">Reverse transcriptase zinc-binding domain-containing protein</fullName>
    </recommendedName>
</protein>
<accession>A0A072TNZ9</accession>
<dbReference type="EnsemblPlants" id="KEH18891">
    <property type="protein sequence ID" value="KEH18891"/>
    <property type="gene ID" value="MTR_8g031330"/>
</dbReference>
<reference evidence="1 3" key="1">
    <citation type="journal article" date="2011" name="Nature">
        <title>The Medicago genome provides insight into the evolution of rhizobial symbioses.</title>
        <authorList>
            <person name="Young N.D."/>
            <person name="Debelle F."/>
            <person name="Oldroyd G.E."/>
            <person name="Geurts R."/>
            <person name="Cannon S.B."/>
            <person name="Udvardi M.K."/>
            <person name="Benedito V.A."/>
            <person name="Mayer K.F."/>
            <person name="Gouzy J."/>
            <person name="Schoof H."/>
            <person name="Van de Peer Y."/>
            <person name="Proost S."/>
            <person name="Cook D.R."/>
            <person name="Meyers B.C."/>
            <person name="Spannagl M."/>
            <person name="Cheung F."/>
            <person name="De Mita S."/>
            <person name="Krishnakumar V."/>
            <person name="Gundlach H."/>
            <person name="Zhou S."/>
            <person name="Mudge J."/>
            <person name="Bharti A.K."/>
            <person name="Murray J.D."/>
            <person name="Naoumkina M.A."/>
            <person name="Rosen B."/>
            <person name="Silverstein K.A."/>
            <person name="Tang H."/>
            <person name="Rombauts S."/>
            <person name="Zhao P.X."/>
            <person name="Zhou P."/>
            <person name="Barbe V."/>
            <person name="Bardou P."/>
            <person name="Bechner M."/>
            <person name="Bellec A."/>
            <person name="Berger A."/>
            <person name="Berges H."/>
            <person name="Bidwell S."/>
            <person name="Bisseling T."/>
            <person name="Choisne N."/>
            <person name="Couloux A."/>
            <person name="Denny R."/>
            <person name="Deshpande S."/>
            <person name="Dai X."/>
            <person name="Doyle J.J."/>
            <person name="Dudez A.M."/>
            <person name="Farmer A.D."/>
            <person name="Fouteau S."/>
            <person name="Franken C."/>
            <person name="Gibelin C."/>
            <person name="Gish J."/>
            <person name="Goldstein S."/>
            <person name="Gonzalez A.J."/>
            <person name="Green P.J."/>
            <person name="Hallab A."/>
            <person name="Hartog M."/>
            <person name="Hua A."/>
            <person name="Humphray S.J."/>
            <person name="Jeong D.H."/>
            <person name="Jing Y."/>
            <person name="Jocker A."/>
            <person name="Kenton S.M."/>
            <person name="Kim D.J."/>
            <person name="Klee K."/>
            <person name="Lai H."/>
            <person name="Lang C."/>
            <person name="Lin S."/>
            <person name="Macmil S.L."/>
            <person name="Magdelenat G."/>
            <person name="Matthews L."/>
            <person name="McCorrison J."/>
            <person name="Monaghan E.L."/>
            <person name="Mun J.H."/>
            <person name="Najar F.Z."/>
            <person name="Nicholson C."/>
            <person name="Noirot C."/>
            <person name="O'Bleness M."/>
            <person name="Paule C.R."/>
            <person name="Poulain J."/>
            <person name="Prion F."/>
            <person name="Qin B."/>
            <person name="Qu C."/>
            <person name="Retzel E.F."/>
            <person name="Riddle C."/>
            <person name="Sallet E."/>
            <person name="Samain S."/>
            <person name="Samson N."/>
            <person name="Sanders I."/>
            <person name="Saurat O."/>
            <person name="Scarpelli C."/>
            <person name="Schiex T."/>
            <person name="Segurens B."/>
            <person name="Severin A.J."/>
            <person name="Sherrier D.J."/>
            <person name="Shi R."/>
            <person name="Sims S."/>
            <person name="Singer S.R."/>
            <person name="Sinharoy S."/>
            <person name="Sterck L."/>
            <person name="Viollet A."/>
            <person name="Wang B.B."/>
            <person name="Wang K."/>
            <person name="Wang M."/>
            <person name="Wang X."/>
            <person name="Warfsmann J."/>
            <person name="Weissenbach J."/>
            <person name="White D.D."/>
            <person name="White J.D."/>
            <person name="Wiley G.B."/>
            <person name="Wincker P."/>
            <person name="Xing Y."/>
            <person name="Yang L."/>
            <person name="Yao Z."/>
            <person name="Ying F."/>
            <person name="Zhai J."/>
            <person name="Zhou L."/>
            <person name="Zuber A."/>
            <person name="Denarie J."/>
            <person name="Dixon R.A."/>
            <person name="May G.D."/>
            <person name="Schwartz D.C."/>
            <person name="Rogers J."/>
            <person name="Quetier F."/>
            <person name="Town C.D."/>
            <person name="Roe B.A."/>
        </authorList>
    </citation>
    <scope>NUCLEOTIDE SEQUENCE [LARGE SCALE GENOMIC DNA]</scope>
    <source>
        <strain evidence="1">A17</strain>
        <strain evidence="2 3">cv. Jemalong A17</strain>
    </source>
</reference>